<dbReference type="Proteomes" id="UP001208570">
    <property type="component" value="Unassembled WGS sequence"/>
</dbReference>
<dbReference type="Pfam" id="PF23383">
    <property type="entry name" value="Beta-prop_IFT140_1st"/>
    <property type="match status" value="1"/>
</dbReference>
<evidence type="ECO:0000256" key="5">
    <source>
        <dbReference type="ARBA" id="ARBA00023273"/>
    </source>
</evidence>
<dbReference type="FunFam" id="1.25.40.470:FF:000011">
    <property type="entry name" value="Intraflagellar transport protein 140"/>
    <property type="match status" value="1"/>
</dbReference>
<evidence type="ECO:0000256" key="4">
    <source>
        <dbReference type="ARBA" id="ARBA00023069"/>
    </source>
</evidence>
<dbReference type="EMBL" id="JAODUP010000179">
    <property type="protein sequence ID" value="KAK2157995.1"/>
    <property type="molecule type" value="Genomic_DNA"/>
</dbReference>
<sequence>MELSAFLICKVERLYPVLAIFCIYEFCFNENALKTTGLLLLWKVDSKGRLQPNAICQHSLQEQLTYVVLKPAPPIDENNDLRALARAAVEGDERALDMFTWTPGKGPSGKSFSFGPQEGSTFFIGGQNGSVYYLNESGKVVKQFSTDGAVRKLLYYEEKNILITITTTMMLTQHSVTPDGETREILMVKLSGRQDNPDTIWAGAGILATCTGESVIRMWDLEREENYVLSFENHGGYDRTELIMCLVYCPSKGTLAAGTGAGHVAMWKYSPAIGAAALRQEPEDRWKLQPPSTVNGPIADLAYGSCKNLLAVNTVDEVFILTEQEMSAHCQDEVAVVQTGPMQLSIDLFHSNSHQDLKADIKIKGVYNTRDHIAIWDGKKVVVYEINNDNSMIRAAGTFLSESPFVCLYEHNVYTLEPGKVQVRTFQGTVKQLLNLMEAEGDPVCMEVCSHFLIIGTTGGIVKLYDLSRREAKIVSHPCNLADTIIEFGRVISAKCNSNGSKVSIITEKRNSKPNPKLYIWDVELDTLQFFSFETGHGEQDELLPDLEPEHDDDETETEKGKNQAAKDIAGRFPISHFWDKTESKLLVCEAQIRAQDQLKDEMKDSNRNLLNKHTMSDEAEVMVVTLFSTPESGIIIQDSFSLSQLHDRLVCLQVPYFYFTKKSERLKEEESVMTNLMGRPPTSAGPGFQAMVSRRIMRDFYGLENADSSAQEAMMNFSYYLTIGNMDEAFKAIKLIKSESVWENMAKMCVKTRRLDVATVCLGNMAHARGAKFLREATKQPELDARVAALAMQLGLQEDAERLLKSAQRYDLLNQFYQANGQWNKALETAEMYDRIHLRTTYYNYAKYLESKGDISAAIPNYEKSDTHRFEVPRMLFDEPQALESYIMKTKDSALRKWWAQYMESTGEMESALEFYSSAKDILSLVRVYCYCQDLNKAAEICNETGDKAACYHLARQYENNENPKEAIHFFTRAGAYGNAIRLCREHGSEDQIMNLALLAKPEDMIEAARYYEFKNNQQDKAIMLYHKAGLFSKALDLAFNSKQFAALQMISEDLDEKTDPELLQRCADFFIENGQFDRAVDLLAVGKKYWDALKICMEQHVPMTEELVEKLTPGKEEGQNDVEERNRILEGIAEVCMQQRQYHLATKKYTQSGNKVKAMKALLKSGDTEKIVFFAGVSRQKEIYVMAANYLQSLDWRKDPEIMKNIISFYTKGRALDSLASFYDACAQVEIDEFQNYEKALGAMGEAYKCLTKARMSSQSLQEEKLSNLKNRLDLVKKFIQARRGYEVDSEEAIKQCQVLLEENDIDSAVRIGDILGFMIQHYAKKEKWKAAYNCIEEMRSRLRTVNLSYYVDPKIIAAVHQALDIPMKETRQTNGFRMGGDDEEEDGEEVEEDVIDN</sequence>
<dbReference type="InterPro" id="IPR015943">
    <property type="entry name" value="WD40/YVTN_repeat-like_dom_sf"/>
</dbReference>
<feature type="region of interest" description="Disordered" evidence="6">
    <location>
        <begin position="1375"/>
        <end position="1400"/>
    </location>
</feature>
<dbReference type="GO" id="GO:0005930">
    <property type="term" value="C:axoneme"/>
    <property type="evidence" value="ECO:0007669"/>
    <property type="project" value="TreeGrafter"/>
</dbReference>
<keyword evidence="5" id="KW-0966">Cell projection</keyword>
<evidence type="ECO:0000259" key="9">
    <source>
        <dbReference type="Pfam" id="PF24760"/>
    </source>
</evidence>
<evidence type="ECO:0000256" key="1">
    <source>
        <dbReference type="ARBA" id="ARBA00004138"/>
    </source>
</evidence>
<keyword evidence="12" id="KW-1185">Reference proteome</keyword>
<dbReference type="FunFam" id="1.25.40.470:FF:000010">
    <property type="entry name" value="Intraflagellar transport 140 homolog (Chlamydomonas)"/>
    <property type="match status" value="1"/>
</dbReference>
<dbReference type="InterPro" id="IPR011990">
    <property type="entry name" value="TPR-like_helical_dom_sf"/>
</dbReference>
<feature type="domain" description="IF140 C-terminal TPR" evidence="9">
    <location>
        <begin position="1219"/>
        <end position="1342"/>
    </location>
</feature>
<dbReference type="Gene3D" id="1.25.40.470">
    <property type="match status" value="2"/>
</dbReference>
<dbReference type="GO" id="GO:0030991">
    <property type="term" value="C:intraciliary transport particle A"/>
    <property type="evidence" value="ECO:0007669"/>
    <property type="project" value="TreeGrafter"/>
</dbReference>
<dbReference type="Pfam" id="PF23385">
    <property type="entry name" value="Beta-prop_IFT140_2nd"/>
    <property type="match status" value="1"/>
</dbReference>
<organism evidence="11 12">
    <name type="scientific">Paralvinella palmiformis</name>
    <dbReference type="NCBI Taxonomy" id="53620"/>
    <lineage>
        <taxon>Eukaryota</taxon>
        <taxon>Metazoa</taxon>
        <taxon>Spiralia</taxon>
        <taxon>Lophotrochozoa</taxon>
        <taxon>Annelida</taxon>
        <taxon>Polychaeta</taxon>
        <taxon>Sedentaria</taxon>
        <taxon>Canalipalpata</taxon>
        <taxon>Terebellida</taxon>
        <taxon>Terebelliformia</taxon>
        <taxon>Alvinellidae</taxon>
        <taxon>Paralvinella</taxon>
    </lineage>
</organism>
<keyword evidence="4" id="KW-0969">Cilium</keyword>
<feature type="compositionally biased region" description="Acidic residues" evidence="6">
    <location>
        <begin position="1384"/>
        <end position="1400"/>
    </location>
</feature>
<dbReference type="InterPro" id="IPR056154">
    <property type="entry name" value="Beta-prop_IFT140_1st"/>
</dbReference>
<dbReference type="InterPro" id="IPR056156">
    <property type="entry name" value="TPR_IF140_C"/>
</dbReference>
<name>A0AAD9JTN2_9ANNE</name>
<feature type="domain" description="IF140/IFT172/WDR19 TPR" evidence="10">
    <location>
        <begin position="725"/>
        <end position="1211"/>
    </location>
</feature>
<evidence type="ECO:0000259" key="7">
    <source>
        <dbReference type="Pfam" id="PF23383"/>
    </source>
</evidence>
<evidence type="ECO:0000256" key="3">
    <source>
        <dbReference type="ARBA" id="ARBA00022737"/>
    </source>
</evidence>
<feature type="domain" description="IFT140 first beta-propeller" evidence="7">
    <location>
        <begin position="35"/>
        <end position="324"/>
    </location>
</feature>
<evidence type="ECO:0000313" key="11">
    <source>
        <dbReference type="EMBL" id="KAK2157995.1"/>
    </source>
</evidence>
<feature type="region of interest" description="Disordered" evidence="6">
    <location>
        <begin position="540"/>
        <end position="566"/>
    </location>
</feature>
<dbReference type="InterPro" id="IPR056155">
    <property type="entry name" value="Beta-prop_IFT140_2nd"/>
</dbReference>
<reference evidence="11" key="1">
    <citation type="journal article" date="2023" name="Mol. Biol. Evol.">
        <title>Third-Generation Sequencing Reveals the Adaptive Role of the Epigenome in Three Deep-Sea Polychaetes.</title>
        <authorList>
            <person name="Perez M."/>
            <person name="Aroh O."/>
            <person name="Sun Y."/>
            <person name="Lan Y."/>
            <person name="Juniper S.K."/>
            <person name="Young C.R."/>
            <person name="Angers B."/>
            <person name="Qian P.Y."/>
        </authorList>
    </citation>
    <scope>NUCLEOTIDE SEQUENCE</scope>
    <source>
        <strain evidence="11">P08H-3</strain>
    </source>
</reference>
<dbReference type="Pfam" id="PF24762">
    <property type="entry name" value="TPR_IF140-IFT172"/>
    <property type="match status" value="1"/>
</dbReference>
<feature type="domain" description="IFT140 second beta-propeller" evidence="8">
    <location>
        <begin position="332"/>
        <end position="663"/>
    </location>
</feature>
<dbReference type="InterPro" id="IPR056168">
    <property type="entry name" value="TPR_IF140/IFT172/WDR19"/>
</dbReference>
<dbReference type="Gene3D" id="2.130.10.10">
    <property type="entry name" value="YVTN repeat-like/Quinoprotein amine dehydrogenase"/>
    <property type="match status" value="1"/>
</dbReference>
<comment type="caution">
    <text evidence="11">The sequence shown here is derived from an EMBL/GenBank/DDBJ whole genome shotgun (WGS) entry which is preliminary data.</text>
</comment>
<evidence type="ECO:0000256" key="2">
    <source>
        <dbReference type="ARBA" id="ARBA00022574"/>
    </source>
</evidence>
<evidence type="ECO:0000313" key="12">
    <source>
        <dbReference type="Proteomes" id="UP001208570"/>
    </source>
</evidence>
<gene>
    <name evidence="11" type="ORF">LSH36_179g04000</name>
</gene>
<comment type="subcellular location">
    <subcellularLocation>
        <location evidence="1">Cell projection</location>
        <location evidence="1">Cilium</location>
    </subcellularLocation>
</comment>
<keyword evidence="3" id="KW-0677">Repeat</keyword>
<evidence type="ECO:0000259" key="10">
    <source>
        <dbReference type="Pfam" id="PF24762"/>
    </source>
</evidence>
<protein>
    <recommendedName>
        <fullName evidence="13">Intraflagellar transport protein 140 homolog</fullName>
    </recommendedName>
</protein>
<dbReference type="InterPro" id="IPR036322">
    <property type="entry name" value="WD40_repeat_dom_sf"/>
</dbReference>
<feature type="compositionally biased region" description="Acidic residues" evidence="6">
    <location>
        <begin position="541"/>
        <end position="557"/>
    </location>
</feature>
<dbReference type="Pfam" id="PF24760">
    <property type="entry name" value="TPR_IF140_C"/>
    <property type="match status" value="1"/>
</dbReference>
<accession>A0AAD9JTN2</accession>
<dbReference type="SUPFAM" id="SSF50978">
    <property type="entry name" value="WD40 repeat-like"/>
    <property type="match status" value="1"/>
</dbReference>
<evidence type="ECO:0000259" key="8">
    <source>
        <dbReference type="Pfam" id="PF23385"/>
    </source>
</evidence>
<keyword evidence="2" id="KW-0853">WD repeat</keyword>
<dbReference type="PANTHER" id="PTHR15722:SF7">
    <property type="entry name" value="INTRAFLAGELLAR TRANSPORT PROTEIN 140 HOMOLOG"/>
    <property type="match status" value="1"/>
</dbReference>
<evidence type="ECO:0000256" key="6">
    <source>
        <dbReference type="SAM" id="MobiDB-lite"/>
    </source>
</evidence>
<proteinExistence type="predicted"/>
<dbReference type="GO" id="GO:0035721">
    <property type="term" value="P:intraciliary retrograde transport"/>
    <property type="evidence" value="ECO:0007669"/>
    <property type="project" value="TreeGrafter"/>
</dbReference>
<dbReference type="GO" id="GO:0036064">
    <property type="term" value="C:ciliary basal body"/>
    <property type="evidence" value="ECO:0007669"/>
    <property type="project" value="TreeGrafter"/>
</dbReference>
<dbReference type="SUPFAM" id="SSF48452">
    <property type="entry name" value="TPR-like"/>
    <property type="match status" value="1"/>
</dbReference>
<evidence type="ECO:0008006" key="13">
    <source>
        <dbReference type="Google" id="ProtNLM"/>
    </source>
</evidence>
<dbReference type="PANTHER" id="PTHR15722">
    <property type="entry name" value="IFT140/172-RELATED"/>
    <property type="match status" value="1"/>
</dbReference>